<dbReference type="SUPFAM" id="SSF52172">
    <property type="entry name" value="CheY-like"/>
    <property type="match status" value="1"/>
</dbReference>
<dbReference type="PANTHER" id="PTHR44591">
    <property type="entry name" value="STRESS RESPONSE REGULATOR PROTEIN 1"/>
    <property type="match status" value="1"/>
</dbReference>
<dbReference type="Pfam" id="PF00072">
    <property type="entry name" value="Response_reg"/>
    <property type="match status" value="1"/>
</dbReference>
<accession>A0A9X0UDT6</accession>
<name>A0A9X0UDT6_9PROT</name>
<organism evidence="5 6">
    <name type="scientific">Siccirubricoccus deserti</name>
    <dbReference type="NCBI Taxonomy" id="2013562"/>
    <lineage>
        <taxon>Bacteria</taxon>
        <taxon>Pseudomonadati</taxon>
        <taxon>Pseudomonadota</taxon>
        <taxon>Alphaproteobacteria</taxon>
        <taxon>Acetobacterales</taxon>
        <taxon>Roseomonadaceae</taxon>
        <taxon>Siccirubricoccus</taxon>
    </lineage>
</organism>
<dbReference type="PROSITE" id="PS50110">
    <property type="entry name" value="RESPONSE_REGULATORY"/>
    <property type="match status" value="1"/>
</dbReference>
<dbReference type="InterPro" id="IPR001789">
    <property type="entry name" value="Sig_transdc_resp-reg_receiver"/>
</dbReference>
<sequence length="135" mass="14024">MHSATPSSIRVLIAEDEALVALSLSDMLEAEGYDVAIAADGAEALGVAQRLGSALDVLLTDLNMPRMTGEDLIRTLRTERPGLPVVVVTGSPPDGGAEELRQNSGGHGPLLLLHKPIDYAGLAAAVRHVAPSRQG</sequence>
<evidence type="ECO:0000259" key="4">
    <source>
        <dbReference type="PROSITE" id="PS50110"/>
    </source>
</evidence>
<reference evidence="5" key="1">
    <citation type="submission" date="2020-08" db="EMBL/GenBank/DDBJ databases">
        <authorList>
            <person name="Hu Y."/>
            <person name="Nguyen S.V."/>
            <person name="Li F."/>
            <person name="Fanning S."/>
        </authorList>
    </citation>
    <scope>NUCLEOTIDE SEQUENCE</scope>
    <source>
        <strain evidence="5">SYSU D8009</strain>
    </source>
</reference>
<dbReference type="Proteomes" id="UP000600101">
    <property type="component" value="Unassembled WGS sequence"/>
</dbReference>
<dbReference type="PANTHER" id="PTHR44591:SF3">
    <property type="entry name" value="RESPONSE REGULATORY DOMAIN-CONTAINING PROTEIN"/>
    <property type="match status" value="1"/>
</dbReference>
<feature type="region of interest" description="Disordered" evidence="3">
    <location>
        <begin position="84"/>
        <end position="105"/>
    </location>
</feature>
<evidence type="ECO:0000256" key="1">
    <source>
        <dbReference type="ARBA" id="ARBA00022553"/>
    </source>
</evidence>
<feature type="modified residue" description="4-aspartylphosphate" evidence="2">
    <location>
        <position position="61"/>
    </location>
</feature>
<keyword evidence="1 2" id="KW-0597">Phosphoprotein</keyword>
<dbReference type="RefSeq" id="WP_186771726.1">
    <property type="nucleotide sequence ID" value="NZ_JACOMF010000020.1"/>
</dbReference>
<feature type="domain" description="Response regulatory" evidence="4">
    <location>
        <begin position="10"/>
        <end position="130"/>
    </location>
</feature>
<dbReference type="CDD" id="cd00156">
    <property type="entry name" value="REC"/>
    <property type="match status" value="1"/>
</dbReference>
<protein>
    <submittedName>
        <fullName evidence="5">Response regulator</fullName>
    </submittedName>
</protein>
<dbReference type="Gene3D" id="3.40.50.2300">
    <property type="match status" value="1"/>
</dbReference>
<evidence type="ECO:0000256" key="2">
    <source>
        <dbReference type="PROSITE-ProRule" id="PRU00169"/>
    </source>
</evidence>
<proteinExistence type="predicted"/>
<dbReference type="InterPro" id="IPR050595">
    <property type="entry name" value="Bact_response_regulator"/>
</dbReference>
<dbReference type="GO" id="GO:0000160">
    <property type="term" value="P:phosphorelay signal transduction system"/>
    <property type="evidence" value="ECO:0007669"/>
    <property type="project" value="InterPro"/>
</dbReference>
<evidence type="ECO:0000313" key="5">
    <source>
        <dbReference type="EMBL" id="MBC4016959.1"/>
    </source>
</evidence>
<gene>
    <name evidence="5" type="ORF">H7965_16695</name>
</gene>
<dbReference type="EMBL" id="JACOMF010000020">
    <property type="protein sequence ID" value="MBC4016959.1"/>
    <property type="molecule type" value="Genomic_DNA"/>
</dbReference>
<comment type="caution">
    <text evidence="5">The sequence shown here is derived from an EMBL/GenBank/DDBJ whole genome shotgun (WGS) entry which is preliminary data.</text>
</comment>
<evidence type="ECO:0000256" key="3">
    <source>
        <dbReference type="SAM" id="MobiDB-lite"/>
    </source>
</evidence>
<dbReference type="AlphaFoldDB" id="A0A9X0UDT6"/>
<evidence type="ECO:0000313" key="6">
    <source>
        <dbReference type="Proteomes" id="UP000600101"/>
    </source>
</evidence>
<dbReference type="SMART" id="SM00448">
    <property type="entry name" value="REC"/>
    <property type="match status" value="1"/>
</dbReference>
<dbReference type="InterPro" id="IPR011006">
    <property type="entry name" value="CheY-like_superfamily"/>
</dbReference>
<keyword evidence="6" id="KW-1185">Reference proteome</keyword>